<evidence type="ECO:0000256" key="1">
    <source>
        <dbReference type="SAM" id="Phobius"/>
    </source>
</evidence>
<comment type="caution">
    <text evidence="2">The sequence shown here is derived from an EMBL/GenBank/DDBJ whole genome shotgun (WGS) entry which is preliminary data.</text>
</comment>
<protein>
    <submittedName>
        <fullName evidence="2">Uncharacterized protein</fullName>
    </submittedName>
</protein>
<gene>
    <name evidence="2" type="ORF">IW967_08555</name>
</gene>
<proteinExistence type="predicted"/>
<organism evidence="2 3">
    <name type="scientific">Alicyclobacillus mali</name>
    <name type="common">ex Roth et al. 2021</name>
    <dbReference type="NCBI Taxonomy" id="1123961"/>
    <lineage>
        <taxon>Bacteria</taxon>
        <taxon>Bacillati</taxon>
        <taxon>Bacillota</taxon>
        <taxon>Bacilli</taxon>
        <taxon>Bacillales</taxon>
        <taxon>Alicyclobacillaceae</taxon>
        <taxon>Alicyclobacillus</taxon>
    </lineage>
</organism>
<feature type="transmembrane region" description="Helical" evidence="1">
    <location>
        <begin position="37"/>
        <end position="60"/>
    </location>
</feature>
<evidence type="ECO:0000313" key="3">
    <source>
        <dbReference type="Proteomes" id="UP000642910"/>
    </source>
</evidence>
<dbReference type="EMBL" id="JADPKZ010000040">
    <property type="protein sequence ID" value="MBF8377914.1"/>
    <property type="molecule type" value="Genomic_DNA"/>
</dbReference>
<dbReference type="Proteomes" id="UP000642910">
    <property type="component" value="Unassembled WGS sequence"/>
</dbReference>
<reference evidence="2 3" key="1">
    <citation type="submission" date="2020-11" db="EMBL/GenBank/DDBJ databases">
        <title>Genomic insight of Alicyclobacillus mali FL 18 reveals a new arsenic-resistant strain, with potential in environmental biotechnology.</title>
        <authorList>
            <person name="Fiorentino G."/>
            <person name="Gallo G."/>
            <person name="Aulitto M."/>
        </authorList>
    </citation>
    <scope>NUCLEOTIDE SEQUENCE [LARGE SCALE GENOMIC DNA]</scope>
    <source>
        <strain evidence="2 3">FL 18</strain>
    </source>
</reference>
<feature type="transmembrane region" description="Helical" evidence="1">
    <location>
        <begin position="12"/>
        <end position="31"/>
    </location>
</feature>
<keyword evidence="1" id="KW-0472">Membrane</keyword>
<keyword evidence="1" id="KW-0812">Transmembrane</keyword>
<dbReference type="RefSeq" id="WP_012811642.1">
    <property type="nucleotide sequence ID" value="NZ_JADPKZ010000040.1"/>
</dbReference>
<evidence type="ECO:0000313" key="2">
    <source>
        <dbReference type="EMBL" id="MBF8377914.1"/>
    </source>
</evidence>
<sequence length="72" mass="8042">MPNRPDAKVRRYLYAIGVLGALIVIASTAFYKTHSALWFIGYVIGFICMLMGAMAGYAAFEERVSKDHQDPK</sequence>
<name>A0ABS0F3P6_9BACL</name>
<keyword evidence="3" id="KW-1185">Reference proteome</keyword>
<keyword evidence="1" id="KW-1133">Transmembrane helix</keyword>
<accession>A0ABS0F3P6</accession>